<dbReference type="AlphaFoldDB" id="A0A0M0I2H0"/>
<dbReference type="InterPro" id="IPR016039">
    <property type="entry name" value="Thiolase-like"/>
</dbReference>
<comment type="catalytic activity">
    <reaction evidence="12 14">
        <text>(9Z)-hexadecenoyl-[ACP] + malonyl-[ACP] + H(+) = 3-oxo-(11Z)-octadecenoyl-[ACP] + holo-[ACP] + CO2</text>
        <dbReference type="Rhea" id="RHEA:55040"/>
        <dbReference type="Rhea" id="RHEA-COMP:9623"/>
        <dbReference type="Rhea" id="RHEA-COMP:9685"/>
        <dbReference type="Rhea" id="RHEA-COMP:10800"/>
        <dbReference type="Rhea" id="RHEA-COMP:14074"/>
        <dbReference type="ChEBI" id="CHEBI:15378"/>
        <dbReference type="ChEBI" id="CHEBI:16526"/>
        <dbReference type="ChEBI" id="CHEBI:64479"/>
        <dbReference type="ChEBI" id="CHEBI:78449"/>
        <dbReference type="ChEBI" id="CHEBI:83989"/>
        <dbReference type="ChEBI" id="CHEBI:138538"/>
        <dbReference type="EC" id="2.3.1.179"/>
    </reaction>
</comment>
<feature type="active site" description="For beta-ketoacyl synthase activity" evidence="15">
    <location>
        <position position="164"/>
    </location>
</feature>
<evidence type="ECO:0000313" key="18">
    <source>
        <dbReference type="EMBL" id="KOO08516.1"/>
    </source>
</evidence>
<keyword evidence="9 14" id="KW-0275">Fatty acid biosynthesis</keyword>
<keyword evidence="6 14" id="KW-0808">Transferase</keyword>
<comment type="catalytic activity">
    <reaction evidence="13 14">
        <text>a fatty acyl-[ACP] + malonyl-[ACP] + H(+) = a 3-oxoacyl-[ACP] + holo-[ACP] + CO2</text>
        <dbReference type="Rhea" id="RHEA:22836"/>
        <dbReference type="Rhea" id="RHEA-COMP:9623"/>
        <dbReference type="Rhea" id="RHEA-COMP:9685"/>
        <dbReference type="Rhea" id="RHEA-COMP:9916"/>
        <dbReference type="Rhea" id="RHEA-COMP:14125"/>
        <dbReference type="ChEBI" id="CHEBI:15378"/>
        <dbReference type="ChEBI" id="CHEBI:16526"/>
        <dbReference type="ChEBI" id="CHEBI:64479"/>
        <dbReference type="ChEBI" id="CHEBI:78449"/>
        <dbReference type="ChEBI" id="CHEBI:78776"/>
        <dbReference type="ChEBI" id="CHEBI:138651"/>
    </reaction>
</comment>
<dbReference type="PANTHER" id="PTHR11712">
    <property type="entry name" value="POLYKETIDE SYNTHASE-RELATED"/>
    <property type="match status" value="1"/>
</dbReference>
<dbReference type="NCBIfam" id="NF006434">
    <property type="entry name" value="PRK08722.1"/>
    <property type="match status" value="1"/>
</dbReference>
<evidence type="ECO:0000313" key="19">
    <source>
        <dbReference type="Proteomes" id="UP000037530"/>
    </source>
</evidence>
<dbReference type="EC" id="2.3.1.179" evidence="3 14"/>
<sequence>MSKRRVVVTGMGMLSPVGNTVESSWKALLEGQSGIVNIDHFDTENFSTRFAGLVKDFDCTEYMSKKDARKMDLFIQYGIAAGIQALDDSGLQITEENAPRVGVAIGSGIGGLDLIETGHTALVDKGPRKVSPFFVPSTIVNMVAGNLSIMRGLRGPNIAISTACTTGLHNIGHAARMIAYGDADAMVAGGSEKASTPLGMAGFGAAKALSTRNDEPQKASRPWDKDRDGFVLGDGAGIMVLEEYEHAKARGAKIYAELVGFGMSGDAYHMTSPSEDGSGGALAMEAAMRDAGITGTQVGYVNAHGTSTPAGDVAEIKGVRRALGEEGAKQVKVSSTKSMTGHLLGAAGSVEAIITVMSLVDQIVPPTINLDNRDEGLDDIDLVPHTAKKVDMEYAICNSFGFGGTNGSLVFKKI</sequence>
<evidence type="ECO:0000256" key="14">
    <source>
        <dbReference type="PIRNR" id="PIRNR000447"/>
    </source>
</evidence>
<name>A0A0M0I2H0_9VIBR</name>
<evidence type="ECO:0000256" key="1">
    <source>
        <dbReference type="ARBA" id="ARBA00005194"/>
    </source>
</evidence>
<dbReference type="PIRSF" id="PIRSF000447">
    <property type="entry name" value="KAS_II"/>
    <property type="match status" value="1"/>
</dbReference>
<evidence type="ECO:0000256" key="12">
    <source>
        <dbReference type="ARBA" id="ARBA00047318"/>
    </source>
</evidence>
<evidence type="ECO:0000256" key="8">
    <source>
        <dbReference type="ARBA" id="ARBA00023098"/>
    </source>
</evidence>
<dbReference type="NCBIfam" id="TIGR03150">
    <property type="entry name" value="fabF"/>
    <property type="match status" value="1"/>
</dbReference>
<dbReference type="SMART" id="SM00825">
    <property type="entry name" value="PKS_KS"/>
    <property type="match status" value="1"/>
</dbReference>
<dbReference type="InterPro" id="IPR020841">
    <property type="entry name" value="PKS_Beta-ketoAc_synthase_dom"/>
</dbReference>
<evidence type="ECO:0000256" key="11">
    <source>
        <dbReference type="ARBA" id="ARBA00024006"/>
    </source>
</evidence>
<evidence type="ECO:0000256" key="16">
    <source>
        <dbReference type="RuleBase" id="RU003694"/>
    </source>
</evidence>
<evidence type="ECO:0000259" key="17">
    <source>
        <dbReference type="PROSITE" id="PS52004"/>
    </source>
</evidence>
<dbReference type="InterPro" id="IPR014030">
    <property type="entry name" value="Ketoacyl_synth_N"/>
</dbReference>
<evidence type="ECO:0000256" key="6">
    <source>
        <dbReference type="ARBA" id="ARBA00022679"/>
    </source>
</evidence>
<comment type="caution">
    <text evidence="18">The sequence shown here is derived from an EMBL/GenBank/DDBJ whole genome shotgun (WGS) entry which is preliminary data.</text>
</comment>
<dbReference type="InterPro" id="IPR000794">
    <property type="entry name" value="Beta-ketoacyl_synthase"/>
</dbReference>
<proteinExistence type="inferred from homology"/>
<evidence type="ECO:0000256" key="9">
    <source>
        <dbReference type="ARBA" id="ARBA00023160"/>
    </source>
</evidence>
<dbReference type="InterPro" id="IPR014031">
    <property type="entry name" value="Ketoacyl_synth_C"/>
</dbReference>
<dbReference type="InterPro" id="IPR017568">
    <property type="entry name" value="3-oxoacyl-ACP_synth-2"/>
</dbReference>
<keyword evidence="5 14" id="KW-0444">Lipid biosynthesis</keyword>
<dbReference type="CDD" id="cd00834">
    <property type="entry name" value="KAS_I_II"/>
    <property type="match status" value="1"/>
</dbReference>
<dbReference type="SUPFAM" id="SSF53901">
    <property type="entry name" value="Thiolase-like"/>
    <property type="match status" value="2"/>
</dbReference>
<dbReference type="FunFam" id="3.40.47.10:FF:000009">
    <property type="entry name" value="3-oxoacyl-[acyl-carrier-protein] synthase 2"/>
    <property type="match status" value="1"/>
</dbReference>
<dbReference type="PROSITE" id="PS00606">
    <property type="entry name" value="KS3_1"/>
    <property type="match status" value="1"/>
</dbReference>
<dbReference type="OrthoDB" id="9808669at2"/>
<dbReference type="Gene3D" id="3.40.47.10">
    <property type="match status" value="1"/>
</dbReference>
<dbReference type="InterPro" id="IPR018201">
    <property type="entry name" value="Ketoacyl_synth_AS"/>
</dbReference>
<evidence type="ECO:0000256" key="3">
    <source>
        <dbReference type="ARBA" id="ARBA00012356"/>
    </source>
</evidence>
<gene>
    <name evidence="18" type="ORF">AKJ31_05795</name>
</gene>
<feature type="domain" description="Ketosynthase family 3 (KS3)" evidence="17">
    <location>
        <begin position="3"/>
        <end position="413"/>
    </location>
</feature>
<dbReference type="GO" id="GO:0004315">
    <property type="term" value="F:3-oxoacyl-[acyl-carrier-protein] synthase activity"/>
    <property type="evidence" value="ECO:0007669"/>
    <property type="project" value="UniProtKB-UniRule"/>
</dbReference>
<evidence type="ECO:0000256" key="7">
    <source>
        <dbReference type="ARBA" id="ARBA00022832"/>
    </source>
</evidence>
<dbReference type="RefSeq" id="WP_053408162.1">
    <property type="nucleotide sequence ID" value="NZ_LHPI01000003.1"/>
</dbReference>
<dbReference type="NCBIfam" id="NF004970">
    <property type="entry name" value="PRK06333.1"/>
    <property type="match status" value="1"/>
</dbReference>
<evidence type="ECO:0000256" key="10">
    <source>
        <dbReference type="ARBA" id="ARBA00023315"/>
    </source>
</evidence>
<keyword evidence="19" id="KW-1185">Reference proteome</keyword>
<dbReference type="Pfam" id="PF00109">
    <property type="entry name" value="ketoacyl-synt"/>
    <property type="match status" value="1"/>
</dbReference>
<dbReference type="PROSITE" id="PS52004">
    <property type="entry name" value="KS3_2"/>
    <property type="match status" value="1"/>
</dbReference>
<organism evidence="18 19">
    <name type="scientific">Vibrio hepatarius</name>
    <dbReference type="NCBI Taxonomy" id="171383"/>
    <lineage>
        <taxon>Bacteria</taxon>
        <taxon>Pseudomonadati</taxon>
        <taxon>Pseudomonadota</taxon>
        <taxon>Gammaproteobacteria</taxon>
        <taxon>Vibrionales</taxon>
        <taxon>Vibrionaceae</taxon>
        <taxon>Vibrio</taxon>
        <taxon>Vibrio oreintalis group</taxon>
    </lineage>
</organism>
<dbReference type="Proteomes" id="UP000037530">
    <property type="component" value="Unassembled WGS sequence"/>
</dbReference>
<dbReference type="UniPathway" id="UPA00094"/>
<evidence type="ECO:0000256" key="13">
    <source>
        <dbReference type="ARBA" id="ARBA00047659"/>
    </source>
</evidence>
<dbReference type="GO" id="GO:0006633">
    <property type="term" value="P:fatty acid biosynthetic process"/>
    <property type="evidence" value="ECO:0007669"/>
    <property type="project" value="UniProtKB-UniRule"/>
</dbReference>
<keyword evidence="8" id="KW-0443">Lipid metabolism</keyword>
<dbReference type="Pfam" id="PF02801">
    <property type="entry name" value="Ketoacyl-synt_C"/>
    <property type="match status" value="1"/>
</dbReference>
<dbReference type="PATRIC" id="fig|171383.3.peg.1203"/>
<dbReference type="GO" id="GO:0005829">
    <property type="term" value="C:cytosol"/>
    <property type="evidence" value="ECO:0007669"/>
    <property type="project" value="TreeGrafter"/>
</dbReference>
<dbReference type="PANTHER" id="PTHR11712:SF336">
    <property type="entry name" value="3-OXOACYL-[ACYL-CARRIER-PROTEIN] SYNTHASE, MITOCHONDRIAL"/>
    <property type="match status" value="1"/>
</dbReference>
<dbReference type="EMBL" id="LHPI01000003">
    <property type="protein sequence ID" value="KOO08516.1"/>
    <property type="molecule type" value="Genomic_DNA"/>
</dbReference>
<evidence type="ECO:0000256" key="4">
    <source>
        <dbReference type="ARBA" id="ARBA00014657"/>
    </source>
</evidence>
<dbReference type="STRING" id="171383.AKJ31_05795"/>
<comment type="similarity">
    <text evidence="2 14 16">Belongs to the thiolase-like superfamily. Beta-ketoacyl-ACP synthases family.</text>
</comment>
<evidence type="ECO:0000256" key="15">
    <source>
        <dbReference type="PIRSR" id="PIRSR000447-1"/>
    </source>
</evidence>
<evidence type="ECO:0000256" key="2">
    <source>
        <dbReference type="ARBA" id="ARBA00008467"/>
    </source>
</evidence>
<reference evidence="19" key="1">
    <citation type="submission" date="2015-08" db="EMBL/GenBank/DDBJ databases">
        <title>Vibrio galatheae sp. nov., a novel member of the Vibrionaceae family isolated from the Solomon Islands.</title>
        <authorList>
            <person name="Giubergia S."/>
            <person name="Machado H."/>
            <person name="Mateiu R.V."/>
            <person name="Gram L."/>
        </authorList>
    </citation>
    <scope>NUCLEOTIDE SEQUENCE [LARGE SCALE GENOMIC DNA]</scope>
    <source>
        <strain evidence="19">DSM 19134</strain>
    </source>
</reference>
<evidence type="ECO:0000256" key="5">
    <source>
        <dbReference type="ARBA" id="ARBA00022516"/>
    </source>
</evidence>
<protein>
    <recommendedName>
        <fullName evidence="4 14">3-oxoacyl-[acyl-carrier-protein] synthase 2</fullName>
        <ecNumber evidence="3 14">2.3.1.179</ecNumber>
    </recommendedName>
</protein>
<keyword evidence="7" id="KW-0276">Fatty acid metabolism</keyword>
<accession>A0A0M0I2H0</accession>
<comment type="function">
    <text evidence="11 14">Involved in the type II fatty acid elongation cycle. Catalyzes the elongation of a wide range of acyl-ACP by the addition of two carbons from malonyl-ACP to an acyl acceptor. Can efficiently catalyze the conversion of palmitoleoyl-ACP (cis-hexadec-9-enoyl-ACP) to cis-vaccenoyl-ACP (cis-octadec-11-enoyl-ACP), an essential step in the thermal regulation of fatty acid composition.</text>
</comment>
<keyword evidence="10 14" id="KW-0012">Acyltransferase</keyword>
<dbReference type="NCBIfam" id="NF005589">
    <property type="entry name" value="PRK07314.1"/>
    <property type="match status" value="1"/>
</dbReference>
<comment type="pathway">
    <text evidence="1 14">Lipid metabolism; fatty acid biosynthesis.</text>
</comment>